<feature type="binding site" evidence="6">
    <location>
        <position position="311"/>
    </location>
    <ligand>
        <name>Mg(2+)</name>
        <dbReference type="ChEBI" id="CHEBI:18420"/>
    </ligand>
</feature>
<dbReference type="PANTHER" id="PTHR10218:SF360">
    <property type="entry name" value="GUANINE NUCLEOTIDE-BINDING PROTEIN SUBUNIT ALPHA HOMOLOG"/>
    <property type="match status" value="1"/>
</dbReference>
<dbReference type="Gene3D" id="3.40.50.300">
    <property type="entry name" value="P-loop containing nucleotide triphosphate hydrolases"/>
    <property type="match status" value="2"/>
</dbReference>
<dbReference type="InterPro" id="IPR011025">
    <property type="entry name" value="GproteinA_insert"/>
</dbReference>
<reference evidence="9" key="1">
    <citation type="journal article" date="2012" name="Science">
        <title>The Paleozoic origin of enzymatic lignin decomposition reconstructed from 31 fungal genomes.</title>
        <authorList>
            <person name="Floudas D."/>
            <person name="Binder M."/>
            <person name="Riley R."/>
            <person name="Barry K."/>
            <person name="Blanchette R.A."/>
            <person name="Henrissat B."/>
            <person name="Martinez A.T."/>
            <person name="Otillar R."/>
            <person name="Spatafora J.W."/>
            <person name="Yadav J.S."/>
            <person name="Aerts A."/>
            <person name="Benoit I."/>
            <person name="Boyd A."/>
            <person name="Carlson A."/>
            <person name="Copeland A."/>
            <person name="Coutinho P.M."/>
            <person name="de Vries R.P."/>
            <person name="Ferreira P."/>
            <person name="Findley K."/>
            <person name="Foster B."/>
            <person name="Gaskell J."/>
            <person name="Glotzer D."/>
            <person name="Gorecki P."/>
            <person name="Heitman J."/>
            <person name="Hesse C."/>
            <person name="Hori C."/>
            <person name="Igarashi K."/>
            <person name="Jurgens J.A."/>
            <person name="Kallen N."/>
            <person name="Kersten P."/>
            <person name="Kohler A."/>
            <person name="Kuees U."/>
            <person name="Kumar T.K.A."/>
            <person name="Kuo A."/>
            <person name="LaButti K."/>
            <person name="Larrondo L.F."/>
            <person name="Lindquist E."/>
            <person name="Ling A."/>
            <person name="Lombard V."/>
            <person name="Lucas S."/>
            <person name="Lundell T."/>
            <person name="Martin R."/>
            <person name="McLaughlin D.J."/>
            <person name="Morgenstern I."/>
            <person name="Morin E."/>
            <person name="Murat C."/>
            <person name="Nagy L.G."/>
            <person name="Nolan M."/>
            <person name="Ohm R.A."/>
            <person name="Patyshakuliyeva A."/>
            <person name="Rokas A."/>
            <person name="Ruiz-Duenas F.J."/>
            <person name="Sabat G."/>
            <person name="Salamov A."/>
            <person name="Samejima M."/>
            <person name="Schmutz J."/>
            <person name="Slot J.C."/>
            <person name="St John F."/>
            <person name="Stenlid J."/>
            <person name="Sun H."/>
            <person name="Sun S."/>
            <person name="Syed K."/>
            <person name="Tsang A."/>
            <person name="Wiebenga A."/>
            <person name="Young D."/>
            <person name="Pisabarro A."/>
            <person name="Eastwood D.C."/>
            <person name="Martin F."/>
            <person name="Cullen D."/>
            <person name="Grigoriev I.V."/>
            <person name="Hibbett D.S."/>
        </authorList>
    </citation>
    <scope>NUCLEOTIDE SEQUENCE [LARGE SCALE GENOMIC DNA]</scope>
    <source>
        <strain evidence="9">HHB-11173 SS5</strain>
    </source>
</reference>
<evidence type="ECO:0000256" key="7">
    <source>
        <dbReference type="SAM" id="MobiDB-lite"/>
    </source>
</evidence>
<dbReference type="PROSITE" id="PS51882">
    <property type="entry name" value="G_ALPHA"/>
    <property type="match status" value="1"/>
</dbReference>
<dbReference type="OMA" id="AGCAEDM"/>
<dbReference type="FunFam" id="3.40.50.300:FF:000692">
    <property type="entry name" value="Guanine nucleotide-binding protein subunit alpha"/>
    <property type="match status" value="1"/>
</dbReference>
<protein>
    <submittedName>
        <fullName evidence="8">G-alpha-domain-containing protein</fullName>
    </submittedName>
</protein>
<feature type="binding site" evidence="5">
    <location>
        <begin position="404"/>
        <end position="407"/>
    </location>
    <ligand>
        <name>GTP</name>
        <dbReference type="ChEBI" id="CHEBI:37565"/>
    </ligand>
</feature>
<keyword evidence="1 6" id="KW-0479">Metal-binding</keyword>
<dbReference type="GO" id="GO:0046872">
    <property type="term" value="F:metal ion binding"/>
    <property type="evidence" value="ECO:0007669"/>
    <property type="project" value="UniProtKB-KW"/>
</dbReference>
<dbReference type="HOGENOM" id="CLU_014184_1_1_1"/>
<dbReference type="OrthoDB" id="5817230at2759"/>
<keyword evidence="2 5" id="KW-0547">Nucleotide-binding</keyword>
<feature type="region of interest" description="Disordered" evidence="7">
    <location>
        <begin position="1"/>
        <end position="43"/>
    </location>
</feature>
<keyword evidence="4" id="KW-0807">Transducer</keyword>
<dbReference type="RefSeq" id="XP_007387677.1">
    <property type="nucleotide sequence ID" value="XM_007387615.1"/>
</dbReference>
<evidence type="ECO:0000256" key="1">
    <source>
        <dbReference type="ARBA" id="ARBA00022723"/>
    </source>
</evidence>
<dbReference type="PANTHER" id="PTHR10218">
    <property type="entry name" value="GTP-BINDING PROTEIN ALPHA SUBUNIT"/>
    <property type="match status" value="1"/>
</dbReference>
<gene>
    <name evidence="8" type="ORF">PUNSTDRAFT_55150</name>
</gene>
<dbReference type="InterPro" id="IPR027417">
    <property type="entry name" value="P-loop_NTPase"/>
</dbReference>
<dbReference type="Pfam" id="PF00503">
    <property type="entry name" value="G-alpha"/>
    <property type="match status" value="1"/>
</dbReference>
<keyword evidence="6" id="KW-0460">Magnesium</keyword>
<dbReference type="PRINTS" id="PR00318">
    <property type="entry name" value="GPROTEINA"/>
</dbReference>
<dbReference type="SUPFAM" id="SSF52540">
    <property type="entry name" value="P-loop containing nucleoside triphosphate hydrolases"/>
    <property type="match status" value="1"/>
</dbReference>
<dbReference type="GO" id="GO:0031683">
    <property type="term" value="F:G-protein beta/gamma-subunit complex binding"/>
    <property type="evidence" value="ECO:0007669"/>
    <property type="project" value="InterPro"/>
</dbReference>
<dbReference type="GO" id="GO:0007188">
    <property type="term" value="P:adenylate cyclase-modulating G protein-coupled receptor signaling pathway"/>
    <property type="evidence" value="ECO:0007669"/>
    <property type="project" value="TreeGrafter"/>
</dbReference>
<dbReference type="eggNOG" id="KOG0082">
    <property type="taxonomic scope" value="Eukaryota"/>
</dbReference>
<keyword evidence="9" id="KW-1185">Reference proteome</keyword>
<dbReference type="GeneID" id="18883935"/>
<dbReference type="GO" id="GO:0005737">
    <property type="term" value="C:cytoplasm"/>
    <property type="evidence" value="ECO:0007669"/>
    <property type="project" value="TreeGrafter"/>
</dbReference>
<sequence>MGRSFEEPDPLSAALRPPPDETPAERARREQEEAEAKRVSDEIDAEIDREKTALKKKRKPVKVLLLGQSESGKSTTLKNFQLTYAAKAWAEERNSWRDVIRLNLVRTVNNLLDLMSQEMSGAPPQPTRFDDDAASVYSLEGSPLPWTEKHRLLKLRLGPLRSVQRELETRLGAASQDLDDNAPYSNQVLAFDPNADTVAPLTPRVYNAKSPGEFFIRSNNGWKTALDKLLPAGMKGRESPTSQNDEFADVIAGCATDIAAVWHDEVVRDMLKRRKIRLEDQPGFFLEDVHRIAVRGYTPTDSDVVRARLRTVGVQEHRFVFEQGRASGTEWILYDVGGHRSSRAAWYPYFDDVDAIIFLAPISPFDEKLAEDRRVNRLEDSFLLWRQISSSKLLAKTQIILFLNKCDLLERKLKAGVRVKDHVPSFGDRPNDVTTVAKYFQHHFKEIAKASNPISRPFYVHLTSVIDTKGTAATLAVVEEGILRDHLQKANLL</sequence>
<evidence type="ECO:0000256" key="5">
    <source>
        <dbReference type="PIRSR" id="PIRSR601019-1"/>
    </source>
</evidence>
<dbReference type="SMART" id="SM00275">
    <property type="entry name" value="G_alpha"/>
    <property type="match status" value="1"/>
</dbReference>
<proteinExistence type="predicted"/>
<organism evidence="8 9">
    <name type="scientific">Punctularia strigosozonata (strain HHB-11173)</name>
    <name type="common">White-rot fungus</name>
    <dbReference type="NCBI Taxonomy" id="741275"/>
    <lineage>
        <taxon>Eukaryota</taxon>
        <taxon>Fungi</taxon>
        <taxon>Dikarya</taxon>
        <taxon>Basidiomycota</taxon>
        <taxon>Agaricomycotina</taxon>
        <taxon>Agaricomycetes</taxon>
        <taxon>Corticiales</taxon>
        <taxon>Punctulariaceae</taxon>
        <taxon>Punctularia</taxon>
    </lineage>
</organism>
<dbReference type="EMBL" id="JH687551">
    <property type="protein sequence ID" value="EIN05274.1"/>
    <property type="molecule type" value="Genomic_DNA"/>
</dbReference>
<accession>R7S5I6</accession>
<dbReference type="GO" id="GO:0003924">
    <property type="term" value="F:GTPase activity"/>
    <property type="evidence" value="ECO:0007669"/>
    <property type="project" value="InterPro"/>
</dbReference>
<dbReference type="AlphaFoldDB" id="R7S5I6"/>
<name>R7S5I6_PUNST</name>
<keyword evidence="3 5" id="KW-0342">GTP-binding</keyword>
<evidence type="ECO:0000256" key="2">
    <source>
        <dbReference type="ARBA" id="ARBA00022741"/>
    </source>
</evidence>
<dbReference type="Proteomes" id="UP000054196">
    <property type="component" value="Unassembled WGS sequence"/>
</dbReference>
<dbReference type="GO" id="GO:0005834">
    <property type="term" value="C:heterotrimeric G-protein complex"/>
    <property type="evidence" value="ECO:0007669"/>
    <property type="project" value="TreeGrafter"/>
</dbReference>
<dbReference type="InterPro" id="IPR001019">
    <property type="entry name" value="Gprotein_alpha_su"/>
</dbReference>
<dbReference type="GO" id="GO:0005525">
    <property type="term" value="F:GTP binding"/>
    <property type="evidence" value="ECO:0007669"/>
    <property type="project" value="UniProtKB-KW"/>
</dbReference>
<dbReference type="GO" id="GO:0001664">
    <property type="term" value="F:G protein-coupled receptor binding"/>
    <property type="evidence" value="ECO:0007669"/>
    <property type="project" value="TreeGrafter"/>
</dbReference>
<feature type="compositionally biased region" description="Basic and acidic residues" evidence="7">
    <location>
        <begin position="23"/>
        <end position="43"/>
    </location>
</feature>
<evidence type="ECO:0000313" key="8">
    <source>
        <dbReference type="EMBL" id="EIN05274.1"/>
    </source>
</evidence>
<evidence type="ECO:0000313" key="9">
    <source>
        <dbReference type="Proteomes" id="UP000054196"/>
    </source>
</evidence>
<dbReference type="SUPFAM" id="SSF47895">
    <property type="entry name" value="Transducin (alpha subunit), insertion domain"/>
    <property type="match status" value="1"/>
</dbReference>
<dbReference type="KEGG" id="psq:PUNSTDRAFT_55150"/>
<evidence type="ECO:0000256" key="6">
    <source>
        <dbReference type="PIRSR" id="PIRSR601019-2"/>
    </source>
</evidence>
<evidence type="ECO:0000256" key="4">
    <source>
        <dbReference type="ARBA" id="ARBA00023224"/>
    </source>
</evidence>
<evidence type="ECO:0000256" key="3">
    <source>
        <dbReference type="ARBA" id="ARBA00023134"/>
    </source>
</evidence>